<keyword evidence="2" id="KW-1185">Reference proteome</keyword>
<proteinExistence type="predicted"/>
<gene>
    <name evidence="1" type="ORF">ACFQ1O_14265</name>
</gene>
<reference evidence="2" key="1">
    <citation type="journal article" date="2019" name="Int. J. Syst. Evol. Microbiol.">
        <title>The Global Catalogue of Microorganisms (GCM) 10K type strain sequencing project: providing services to taxonomists for standard genome sequencing and annotation.</title>
        <authorList>
            <consortium name="The Broad Institute Genomics Platform"/>
            <consortium name="The Broad Institute Genome Sequencing Center for Infectious Disease"/>
            <person name="Wu L."/>
            <person name="Ma J."/>
        </authorList>
    </citation>
    <scope>NUCLEOTIDE SEQUENCE [LARGE SCALE GENOMIC DNA]</scope>
    <source>
        <strain evidence="2">CCUG 62114</strain>
    </source>
</reference>
<sequence length="150" mass="17613">MAAVHKLVLDDFLEDNFILLAIHSPLEPYRLAYELNKILHIQLKYHKQLDAYDLYEYEDEKSQILWNLINNKTINSLEEKQKPSTLFQQETNTIKYLVPEYKKTDYFIKISDSVIAVDNIISKIKAIPQIITTFAIATDTLKSKNNLIFY</sequence>
<dbReference type="NCBIfam" id="NF033205">
    <property type="entry name" value="IPExxxVDY"/>
    <property type="match status" value="1"/>
</dbReference>
<dbReference type="InterPro" id="IPR047690">
    <property type="entry name" value="IPExxxVDY_fam"/>
</dbReference>
<name>A0ABW3I676_9FLAO</name>
<dbReference type="EMBL" id="JBHTJM010000011">
    <property type="protein sequence ID" value="MFD0965178.1"/>
    <property type="molecule type" value="Genomic_DNA"/>
</dbReference>
<accession>A0ABW3I676</accession>
<dbReference type="Proteomes" id="UP001596997">
    <property type="component" value="Unassembled WGS sequence"/>
</dbReference>
<dbReference type="RefSeq" id="WP_377717182.1">
    <property type="nucleotide sequence ID" value="NZ_JBHTJM010000011.1"/>
</dbReference>
<evidence type="ECO:0000313" key="2">
    <source>
        <dbReference type="Proteomes" id="UP001596997"/>
    </source>
</evidence>
<protein>
    <submittedName>
        <fullName evidence="1">IPExxxVDY family protein</fullName>
    </submittedName>
</protein>
<evidence type="ECO:0000313" key="1">
    <source>
        <dbReference type="EMBL" id="MFD0965178.1"/>
    </source>
</evidence>
<comment type="caution">
    <text evidence="1">The sequence shown here is derived from an EMBL/GenBank/DDBJ whole genome shotgun (WGS) entry which is preliminary data.</text>
</comment>
<organism evidence="1 2">
    <name type="scientific">Pseudofulvibacter geojedonensis</name>
    <dbReference type="NCBI Taxonomy" id="1123758"/>
    <lineage>
        <taxon>Bacteria</taxon>
        <taxon>Pseudomonadati</taxon>
        <taxon>Bacteroidota</taxon>
        <taxon>Flavobacteriia</taxon>
        <taxon>Flavobacteriales</taxon>
        <taxon>Flavobacteriaceae</taxon>
        <taxon>Pseudofulvibacter</taxon>
    </lineage>
</organism>